<dbReference type="Gene3D" id="1.10.260.40">
    <property type="entry name" value="lambda repressor-like DNA-binding domains"/>
    <property type="match status" value="1"/>
</dbReference>
<proteinExistence type="inferred from homology"/>
<dbReference type="RefSeq" id="WP_078307749.1">
    <property type="nucleotide sequence ID" value="NZ_MUYT01000008.1"/>
</dbReference>
<evidence type="ECO:0000256" key="1">
    <source>
        <dbReference type="ARBA" id="ARBA00007227"/>
    </source>
</evidence>
<dbReference type="AlphaFoldDB" id="A0A1T0CDF3"/>
<dbReference type="InterPro" id="IPR052345">
    <property type="entry name" value="Rad_response_metalloprotease"/>
</dbReference>
<dbReference type="STRING" id="90241.B0682_07010"/>
<comment type="caution">
    <text evidence="3">The sequence shown here is derived from an EMBL/GenBank/DDBJ whole genome shotgun (WGS) entry which is preliminary data.</text>
</comment>
<dbReference type="OrthoDB" id="9794834at2"/>
<dbReference type="Pfam" id="PF01381">
    <property type="entry name" value="HTH_3"/>
    <property type="match status" value="1"/>
</dbReference>
<organism evidence="3 4">
    <name type="scientific">Lwoffella lincolnii</name>
    <dbReference type="NCBI Taxonomy" id="90241"/>
    <lineage>
        <taxon>Bacteria</taxon>
        <taxon>Pseudomonadati</taxon>
        <taxon>Pseudomonadota</taxon>
        <taxon>Gammaproteobacteria</taxon>
        <taxon>Moraxellales</taxon>
        <taxon>Moraxellaceae</taxon>
        <taxon>Lwoffella</taxon>
    </lineage>
</organism>
<dbReference type="EMBL" id="MUYT01000008">
    <property type="protein sequence ID" value="OOS20366.1"/>
    <property type="molecule type" value="Genomic_DNA"/>
</dbReference>
<dbReference type="SMART" id="SM00530">
    <property type="entry name" value="HTH_XRE"/>
    <property type="match status" value="1"/>
</dbReference>
<dbReference type="SUPFAM" id="SSF47413">
    <property type="entry name" value="lambda repressor-like DNA-binding domains"/>
    <property type="match status" value="1"/>
</dbReference>
<gene>
    <name evidence="3" type="ORF">B0682_07010</name>
</gene>
<evidence type="ECO:0000313" key="3">
    <source>
        <dbReference type="EMBL" id="OOS20366.1"/>
    </source>
</evidence>
<evidence type="ECO:0000313" key="4">
    <source>
        <dbReference type="Proteomes" id="UP000191094"/>
    </source>
</evidence>
<dbReference type="PANTHER" id="PTHR43236">
    <property type="entry name" value="ANTITOXIN HIGA1"/>
    <property type="match status" value="1"/>
</dbReference>
<evidence type="ECO:0000259" key="2">
    <source>
        <dbReference type="PROSITE" id="PS50943"/>
    </source>
</evidence>
<dbReference type="GO" id="GO:0003677">
    <property type="term" value="F:DNA binding"/>
    <property type="evidence" value="ECO:0007669"/>
    <property type="project" value="InterPro"/>
</dbReference>
<dbReference type="Proteomes" id="UP000191094">
    <property type="component" value="Unassembled WGS sequence"/>
</dbReference>
<dbReference type="InterPro" id="IPR010982">
    <property type="entry name" value="Lambda_DNA-bd_dom_sf"/>
</dbReference>
<dbReference type="PANTHER" id="PTHR43236:SF1">
    <property type="entry name" value="BLL7220 PROTEIN"/>
    <property type="match status" value="1"/>
</dbReference>
<dbReference type="Gene3D" id="1.10.10.2910">
    <property type="match status" value="1"/>
</dbReference>
<dbReference type="CDD" id="cd00093">
    <property type="entry name" value="HTH_XRE"/>
    <property type="match status" value="1"/>
</dbReference>
<dbReference type="PROSITE" id="PS50943">
    <property type="entry name" value="HTH_CROC1"/>
    <property type="match status" value="1"/>
</dbReference>
<dbReference type="Pfam" id="PF06114">
    <property type="entry name" value="Peptidase_M78"/>
    <property type="match status" value="1"/>
</dbReference>
<accession>A0A1T0CDF3</accession>
<name>A0A1T0CDF3_9GAMM</name>
<keyword evidence="4" id="KW-1185">Reference proteome</keyword>
<feature type="domain" description="HTH cro/C1-type" evidence="2">
    <location>
        <begin position="7"/>
        <end position="62"/>
    </location>
</feature>
<reference evidence="3 4" key="1">
    <citation type="submission" date="2017-02" db="EMBL/GenBank/DDBJ databases">
        <title>Draft genome sequence of Moraxella lincolnii CCUG 9405T type strain.</title>
        <authorList>
            <person name="Salva-Serra F."/>
            <person name="Engstrom-Jakobsson H."/>
            <person name="Thorell K."/>
            <person name="Jaen-Luchoro D."/>
            <person name="Gonzales-Siles L."/>
            <person name="Karlsson R."/>
            <person name="Yazdan S."/>
            <person name="Boulund F."/>
            <person name="Johnning A."/>
            <person name="Engstrand L."/>
            <person name="Kristiansson E."/>
            <person name="Moore E."/>
        </authorList>
    </citation>
    <scope>NUCLEOTIDE SEQUENCE [LARGE SCALE GENOMIC DNA]</scope>
    <source>
        <strain evidence="3 4">CCUG 9405</strain>
    </source>
</reference>
<dbReference type="InterPro" id="IPR010359">
    <property type="entry name" value="IrrE_HExxH"/>
</dbReference>
<dbReference type="InterPro" id="IPR001387">
    <property type="entry name" value="Cro/C1-type_HTH"/>
</dbReference>
<comment type="similarity">
    <text evidence="1">Belongs to the short-chain fatty acyl-CoA assimilation regulator (ScfR) family.</text>
</comment>
<sequence>MFNGNRLLLALKSQGLTNVAFANLMDVNRSTVTRWINDPNFTPRPDVLLKMSEILKVNIEWFQSKPKAILQTVEFYRSNASTTKLARNIAKSKLVFSAEIYQILSEWVGFPETKLPKSLTLSEWHALDNNKIDELAKECRKLWGLGNDPIDNLIGVAESNGIVVIKDELGTDASEQMDGVSAWYNDVPFVFIIKDTPAVRSRFDLAHEIGHLIMHKAIPIEDYNKKEIYKKIENQSHRFANELLYPSDIAIDELYYPSLEKFIQLKMKWLISIQAILRKTLDLELITEDEYIKFYKTISYRKWRKHEPLDDELIDEQPTLFAKVFEMLLEDGGFSRKSIIDKVFLPPKRIEILLSLPSGFLSENISPKIKLKIL</sequence>
<protein>
    <recommendedName>
        <fullName evidence="2">HTH cro/C1-type domain-containing protein</fullName>
    </recommendedName>
</protein>